<dbReference type="KEGG" id="nik:F5I99_08750"/>
<dbReference type="NCBIfam" id="TIGR03011">
    <property type="entry name" value="sulf_tusB_dsrH"/>
    <property type="match status" value="1"/>
</dbReference>
<dbReference type="GO" id="GO:0016740">
    <property type="term" value="F:transferase activity"/>
    <property type="evidence" value="ECO:0007669"/>
    <property type="project" value="UniProtKB-KW"/>
</dbReference>
<name>A0A5J6LEJ6_9GAMM</name>
<dbReference type="PANTHER" id="PTHR37526:SF1">
    <property type="entry name" value="PROTEIN TUSB"/>
    <property type="match status" value="1"/>
</dbReference>
<gene>
    <name evidence="1" type="primary">dsrH</name>
    <name evidence="1" type="ORF">F5I99_08750</name>
</gene>
<dbReference type="InterPro" id="IPR027396">
    <property type="entry name" value="DsrEFH-like"/>
</dbReference>
<keyword evidence="1" id="KW-0808">Transferase</keyword>
<keyword evidence="2" id="KW-1185">Reference proteome</keyword>
<dbReference type="EMBL" id="CP044222">
    <property type="protein sequence ID" value="QEW06591.1"/>
    <property type="molecule type" value="Genomic_DNA"/>
</dbReference>
<reference evidence="1 2" key="1">
    <citation type="submission" date="2019-09" db="EMBL/GenBank/DDBJ databases">
        <title>Nitrincola iocasae sp. nov., a bacterium isolated from the sediment collected at a cold seep field in South China Sea.</title>
        <authorList>
            <person name="Zhang H."/>
            <person name="Wang H."/>
            <person name="Li C."/>
        </authorList>
    </citation>
    <scope>NUCLEOTIDE SEQUENCE [LARGE SCALE GENOMIC DNA]</scope>
    <source>
        <strain evidence="1 2">KXZD1103</strain>
    </source>
</reference>
<proteinExistence type="predicted"/>
<protein>
    <submittedName>
        <fullName evidence="1">Sulfurtransferase complex subunit TusB</fullName>
    </submittedName>
</protein>
<sequence>MSKTLHTLNTSPSDSSTLAQCLATLSDDDVLLLIEDGVYLTLPAHRDKLPDTVKLHALAVDLEARGIQETGKIIAITDPEFVNLTLSCDRVVSWF</sequence>
<evidence type="ECO:0000313" key="1">
    <source>
        <dbReference type="EMBL" id="QEW06591.1"/>
    </source>
</evidence>
<dbReference type="Pfam" id="PF04077">
    <property type="entry name" value="DsrH"/>
    <property type="match status" value="1"/>
</dbReference>
<dbReference type="SUPFAM" id="SSF75169">
    <property type="entry name" value="DsrEFH-like"/>
    <property type="match status" value="1"/>
</dbReference>
<evidence type="ECO:0000313" key="2">
    <source>
        <dbReference type="Proteomes" id="UP000325606"/>
    </source>
</evidence>
<dbReference type="GO" id="GO:1990228">
    <property type="term" value="C:sulfurtransferase complex"/>
    <property type="evidence" value="ECO:0007669"/>
    <property type="project" value="TreeGrafter"/>
</dbReference>
<dbReference type="AlphaFoldDB" id="A0A5J6LEJ6"/>
<accession>A0A5J6LEJ6</accession>
<dbReference type="InterPro" id="IPR007215">
    <property type="entry name" value="Sulphur_relay_TusB/DsrH"/>
</dbReference>
<organism evidence="1 2">
    <name type="scientific">Nitrincola iocasae</name>
    <dbReference type="NCBI Taxonomy" id="2614693"/>
    <lineage>
        <taxon>Bacteria</taxon>
        <taxon>Pseudomonadati</taxon>
        <taxon>Pseudomonadota</taxon>
        <taxon>Gammaproteobacteria</taxon>
        <taxon>Oceanospirillales</taxon>
        <taxon>Oceanospirillaceae</taxon>
        <taxon>Nitrincola</taxon>
    </lineage>
</organism>
<dbReference type="PANTHER" id="PTHR37526">
    <property type="entry name" value="PROTEIN TUSB"/>
    <property type="match status" value="1"/>
</dbReference>
<dbReference type="RefSeq" id="WP_151055112.1">
    <property type="nucleotide sequence ID" value="NZ_CP044222.1"/>
</dbReference>
<dbReference type="GO" id="GO:0002143">
    <property type="term" value="P:tRNA wobble position uridine thiolation"/>
    <property type="evidence" value="ECO:0007669"/>
    <property type="project" value="InterPro"/>
</dbReference>
<dbReference type="Proteomes" id="UP000325606">
    <property type="component" value="Chromosome"/>
</dbReference>
<dbReference type="Gene3D" id="3.40.1260.10">
    <property type="entry name" value="DsrEFH-like"/>
    <property type="match status" value="1"/>
</dbReference>